<protein>
    <submittedName>
        <fullName evidence="2">Uncharacterized protein</fullName>
    </submittedName>
</protein>
<proteinExistence type="predicted"/>
<keyword evidence="1" id="KW-1133">Transmembrane helix</keyword>
<comment type="caution">
    <text evidence="2">The sequence shown here is derived from an EMBL/GenBank/DDBJ whole genome shotgun (WGS) entry which is preliminary data.</text>
</comment>
<dbReference type="AlphaFoldDB" id="A0A3R9HWG7"/>
<feature type="transmembrane region" description="Helical" evidence="1">
    <location>
        <begin position="51"/>
        <end position="71"/>
    </location>
</feature>
<reference evidence="2 3" key="1">
    <citation type="submission" date="2018-11" db="EMBL/GenBank/DDBJ databases">
        <title>Species Designations Belie Phenotypic and Genotypic Heterogeneity in Oral Streptococci.</title>
        <authorList>
            <person name="Velsko I."/>
        </authorList>
    </citation>
    <scope>NUCLEOTIDE SEQUENCE [LARGE SCALE GENOMIC DNA]</scope>
    <source>
        <strain evidence="2 3">BCC19</strain>
    </source>
</reference>
<dbReference type="Proteomes" id="UP000281197">
    <property type="component" value="Unassembled WGS sequence"/>
</dbReference>
<evidence type="ECO:0000313" key="2">
    <source>
        <dbReference type="EMBL" id="RSI74545.1"/>
    </source>
</evidence>
<name>A0A3R9HWG7_STROR</name>
<feature type="transmembrane region" description="Helical" evidence="1">
    <location>
        <begin position="26"/>
        <end position="45"/>
    </location>
</feature>
<feature type="transmembrane region" description="Helical" evidence="1">
    <location>
        <begin position="158"/>
        <end position="179"/>
    </location>
</feature>
<evidence type="ECO:0000313" key="3">
    <source>
        <dbReference type="Proteomes" id="UP000281197"/>
    </source>
</evidence>
<accession>A0A3R9HWG7</accession>
<sequence length="225" mass="25644">MPLKYFEIKNLLRSQIGLVDSLTGKVMKYVLLYGILYALFLIGRAQDPDSSGGLVALLLIMGVLYRFNFLFEKINIKNLTIAFRKGYFLNDEHTEMLISDIELSLKKINSFANWSCGILATISIFVTTTYLNFFKDSIPKEELSKLLIDENAGLQNDLVVFLALLMFLIILGLLGYYLAVQAFTYDMRFVNTILKSSLYIDEDDIIIGGFWKKLAHSLDHFISGF</sequence>
<keyword evidence="1" id="KW-0472">Membrane</keyword>
<feature type="transmembrane region" description="Helical" evidence="1">
    <location>
        <begin position="111"/>
        <end position="133"/>
    </location>
</feature>
<dbReference type="RefSeq" id="WP_049552323.1">
    <property type="nucleotide sequence ID" value="NZ_CP046524.1"/>
</dbReference>
<dbReference type="EMBL" id="RJNO01000021">
    <property type="protein sequence ID" value="RSI74545.1"/>
    <property type="molecule type" value="Genomic_DNA"/>
</dbReference>
<evidence type="ECO:0000256" key="1">
    <source>
        <dbReference type="SAM" id="Phobius"/>
    </source>
</evidence>
<organism evidence="2 3">
    <name type="scientific">Streptococcus oralis</name>
    <dbReference type="NCBI Taxonomy" id="1303"/>
    <lineage>
        <taxon>Bacteria</taxon>
        <taxon>Bacillati</taxon>
        <taxon>Bacillota</taxon>
        <taxon>Bacilli</taxon>
        <taxon>Lactobacillales</taxon>
        <taxon>Streptococcaceae</taxon>
        <taxon>Streptococcus</taxon>
    </lineage>
</organism>
<keyword evidence="1" id="KW-0812">Transmembrane</keyword>
<gene>
    <name evidence="2" type="ORF">D8858_07895</name>
</gene>